<protein>
    <submittedName>
        <fullName evidence="2">1178_t:CDS:1</fullName>
    </submittedName>
</protein>
<reference evidence="2" key="1">
    <citation type="submission" date="2022-08" db="EMBL/GenBank/DDBJ databases">
        <authorList>
            <person name="Kallberg Y."/>
            <person name="Tangrot J."/>
            <person name="Rosling A."/>
        </authorList>
    </citation>
    <scope>NUCLEOTIDE SEQUENCE</scope>
    <source>
        <strain evidence="2">Wild A</strain>
    </source>
</reference>
<accession>A0A9W4SJX2</accession>
<keyword evidence="3" id="KW-1185">Reference proteome</keyword>
<proteinExistence type="predicted"/>
<comment type="caution">
    <text evidence="2">The sequence shown here is derived from an EMBL/GenBank/DDBJ whole genome shotgun (WGS) entry which is preliminary data.</text>
</comment>
<dbReference type="EMBL" id="CAMKVN010000964">
    <property type="protein sequence ID" value="CAI2172636.1"/>
    <property type="molecule type" value="Genomic_DNA"/>
</dbReference>
<evidence type="ECO:0000256" key="1">
    <source>
        <dbReference type="SAM" id="MobiDB-lite"/>
    </source>
</evidence>
<name>A0A9W4SJX2_9GLOM</name>
<feature type="compositionally biased region" description="Basic and acidic residues" evidence="1">
    <location>
        <begin position="69"/>
        <end position="83"/>
    </location>
</feature>
<sequence length="123" mass="13886">MSKTSNSIFPALDALFSSQSEIDSGQDKDSAIRHVPDNTERILENQSQKIDGGFIWSINRGKTPTQNSHDQKSTEERSVPTRSESRIDIKFITLRTWKLLEGQHLDASKPIETQNTSSYIGKH</sequence>
<evidence type="ECO:0000313" key="2">
    <source>
        <dbReference type="EMBL" id="CAI2172636.1"/>
    </source>
</evidence>
<evidence type="ECO:0000313" key="3">
    <source>
        <dbReference type="Proteomes" id="UP001153678"/>
    </source>
</evidence>
<gene>
    <name evidence="2" type="ORF">FWILDA_LOCUS5680</name>
</gene>
<dbReference type="AlphaFoldDB" id="A0A9W4SJX2"/>
<feature type="region of interest" description="Disordered" evidence="1">
    <location>
        <begin position="54"/>
        <end position="83"/>
    </location>
</feature>
<dbReference type="Proteomes" id="UP001153678">
    <property type="component" value="Unassembled WGS sequence"/>
</dbReference>
<organism evidence="2 3">
    <name type="scientific">Funneliformis geosporum</name>
    <dbReference type="NCBI Taxonomy" id="1117311"/>
    <lineage>
        <taxon>Eukaryota</taxon>
        <taxon>Fungi</taxon>
        <taxon>Fungi incertae sedis</taxon>
        <taxon>Mucoromycota</taxon>
        <taxon>Glomeromycotina</taxon>
        <taxon>Glomeromycetes</taxon>
        <taxon>Glomerales</taxon>
        <taxon>Glomeraceae</taxon>
        <taxon>Funneliformis</taxon>
    </lineage>
</organism>